<keyword evidence="2" id="KW-0812">Transmembrane</keyword>
<evidence type="ECO:0000259" key="3">
    <source>
        <dbReference type="Pfam" id="PF12222"/>
    </source>
</evidence>
<name>A0A9W9JIX7_9EURO</name>
<keyword evidence="5" id="KW-1185">Reference proteome</keyword>
<dbReference type="AlphaFoldDB" id="A0A9W9JIX7"/>
<feature type="domain" description="Peptide N-acetyl-beta-D-glucosaminyl asparaginase amidase A N-terminal" evidence="3">
    <location>
        <begin position="172"/>
        <end position="487"/>
    </location>
</feature>
<evidence type="ECO:0000313" key="4">
    <source>
        <dbReference type="EMBL" id="KAJ5195121.1"/>
    </source>
</evidence>
<evidence type="ECO:0000256" key="1">
    <source>
        <dbReference type="SAM" id="MobiDB-lite"/>
    </source>
</evidence>
<dbReference type="Pfam" id="PF12222">
    <property type="entry name" value="PNGaseA"/>
    <property type="match status" value="1"/>
</dbReference>
<dbReference type="Pfam" id="PF25156">
    <property type="entry name" value="PNGase_A_C"/>
    <property type="match status" value="1"/>
</dbReference>
<keyword evidence="2" id="KW-0472">Membrane</keyword>
<dbReference type="Proteomes" id="UP001150904">
    <property type="component" value="Unassembled WGS sequence"/>
</dbReference>
<reference evidence="4" key="1">
    <citation type="submission" date="2022-12" db="EMBL/GenBank/DDBJ databases">
        <authorList>
            <person name="Petersen C."/>
        </authorList>
    </citation>
    <scope>NUCLEOTIDE SEQUENCE</scope>
    <source>
        <strain evidence="4">IBT 15544</strain>
    </source>
</reference>
<gene>
    <name evidence="4" type="ORF">N7498_008559</name>
</gene>
<proteinExistence type="predicted"/>
<reference evidence="4" key="2">
    <citation type="journal article" date="2023" name="IMA Fungus">
        <title>Comparative genomic study of the Penicillium genus elucidates a diverse pangenome and 15 lateral gene transfer events.</title>
        <authorList>
            <person name="Petersen C."/>
            <person name="Sorensen T."/>
            <person name="Nielsen M.R."/>
            <person name="Sondergaard T.E."/>
            <person name="Sorensen J.L."/>
            <person name="Fitzpatrick D.A."/>
            <person name="Frisvad J.C."/>
            <person name="Nielsen K.L."/>
        </authorList>
    </citation>
    <scope>NUCLEOTIDE SEQUENCE</scope>
    <source>
        <strain evidence="4">IBT 15544</strain>
    </source>
</reference>
<dbReference type="EMBL" id="JAPQKR010000015">
    <property type="protein sequence ID" value="KAJ5195121.1"/>
    <property type="molecule type" value="Genomic_DNA"/>
</dbReference>
<accession>A0A9W9JIX7</accession>
<feature type="region of interest" description="Disordered" evidence="1">
    <location>
        <begin position="636"/>
        <end position="655"/>
    </location>
</feature>
<dbReference type="InterPro" id="IPR021102">
    <property type="entry name" value="PNGase_A"/>
</dbReference>
<dbReference type="InterPro" id="IPR056948">
    <property type="entry name" value="PNGaseA_N"/>
</dbReference>
<dbReference type="PANTHER" id="PTHR31104">
    <property type="entry name" value="PEPTIDE-N4-(N-ACETYL-BETA-GLUCOSAMINYL)ASPARAGINE AMIDASE A PROTEIN"/>
    <property type="match status" value="1"/>
</dbReference>
<dbReference type="GeneID" id="83182922"/>
<feature type="transmembrane region" description="Helical" evidence="2">
    <location>
        <begin position="30"/>
        <end position="50"/>
    </location>
</feature>
<dbReference type="RefSeq" id="XP_058305609.1">
    <property type="nucleotide sequence ID" value="XM_058455621.1"/>
</dbReference>
<protein>
    <recommendedName>
        <fullName evidence="3">Peptide N-acetyl-beta-D-glucosaminyl asparaginase amidase A N-terminal domain-containing protein</fullName>
    </recommendedName>
</protein>
<dbReference type="OrthoDB" id="1612078at2759"/>
<comment type="caution">
    <text evidence="4">The sequence shown here is derived from an EMBL/GenBank/DDBJ whole genome shotgun (WGS) entry which is preliminary data.</text>
</comment>
<evidence type="ECO:0000313" key="5">
    <source>
        <dbReference type="Proteomes" id="UP001150904"/>
    </source>
</evidence>
<sequence>MTVLRPLLVSLSLQISYLCILKTLPPTDHLTALPGLALFLWTVASIVFVLKSRQRDQSEQSLSIDTLQIGASEIQKGFGSTYIYTKAGEYTESKQKEQNKNDSKDNPRFGLKLAVTMVLAIPCALLLVAHARLIAGIHDGSWDTKRNSLQASDSTGLQEVFQVYQPVSFTSHGASGCNLDVLLMDHMFGASYGEPFVGEYEPPRCEFDTVRINLTVTSRGRQYDRLALMYLGDTEVFRTSTAEPTSTGIVWTYVKEMSQYNALWKQPQKLIFDLGNLITDVYTGSYNATLTAHFSNEGNTRAANYILPISGMKSASNSASAFTVPSDNTTVKHTIPAAASRAVVSISACGQSTEEFWWSNVFSEDTEDFTSTVGELYGYSPFREIQLYIDGMLAGFVWPFPIIFTGGVAPGFWHPIVGIDAFDLRQPEIDISPFLPMLQDGEEHSFEIRVTGVNIDADGTATLADTVGSYWVVTGTIFLYTEEHKGSEDLIARSSSMPHLEAPEPKFTVTRDLVQNQTGGNNSLSYSIVAERTFSATSSKYSWTQSLSFSNYGYLNQQGYSQVNRQLTSGKATITELGDTPSSNETTFNYPLLVNATYGMTANSLSIDSWMKRGLEIEASGGPGISTYTLVSGPSQLHTTQSGQASYNSVTGGNSTSTANTADEFYSTANGESYSRSVRAVNGDVVFDTRTGIQSVSLSRGQDVLGRGNVRAMLGRGPGHPTN</sequence>
<keyword evidence="2" id="KW-1133">Transmembrane helix</keyword>
<organism evidence="4 5">
    <name type="scientific">Penicillium cinerascens</name>
    <dbReference type="NCBI Taxonomy" id="70096"/>
    <lineage>
        <taxon>Eukaryota</taxon>
        <taxon>Fungi</taxon>
        <taxon>Dikarya</taxon>
        <taxon>Ascomycota</taxon>
        <taxon>Pezizomycotina</taxon>
        <taxon>Eurotiomycetes</taxon>
        <taxon>Eurotiomycetidae</taxon>
        <taxon>Eurotiales</taxon>
        <taxon>Aspergillaceae</taxon>
        <taxon>Penicillium</taxon>
    </lineage>
</organism>
<evidence type="ECO:0000256" key="2">
    <source>
        <dbReference type="SAM" id="Phobius"/>
    </source>
</evidence>
<feature type="transmembrane region" description="Helical" evidence="2">
    <location>
        <begin position="109"/>
        <end position="129"/>
    </location>
</feature>